<feature type="binding site" evidence="4">
    <location>
        <position position="176"/>
    </location>
    <ligand>
        <name>substrate</name>
    </ligand>
</feature>
<dbReference type="STRING" id="1176587.A8C56_12635"/>
<evidence type="ECO:0000256" key="1">
    <source>
        <dbReference type="ARBA" id="ARBA00022801"/>
    </source>
</evidence>
<evidence type="ECO:0000256" key="4">
    <source>
        <dbReference type="PIRSR" id="PIRSR610905-2"/>
    </source>
</evidence>
<comment type="similarity">
    <text evidence="2">Belongs to the glycosyl hydrolase 88 family.</text>
</comment>
<feature type="binding site" evidence="4">
    <location>
        <position position="252"/>
    </location>
    <ligand>
        <name>substrate</name>
    </ligand>
</feature>
<dbReference type="GO" id="GO:0052757">
    <property type="term" value="F:chondroitin hydrolase activity"/>
    <property type="evidence" value="ECO:0007669"/>
    <property type="project" value="TreeGrafter"/>
</dbReference>
<evidence type="ECO:0000313" key="5">
    <source>
        <dbReference type="EMBL" id="ANH83898.1"/>
    </source>
</evidence>
<feature type="binding site" evidence="4">
    <location>
        <position position="248"/>
    </location>
    <ligand>
        <name>substrate</name>
    </ligand>
</feature>
<dbReference type="InterPro" id="IPR052369">
    <property type="entry name" value="UG_Glycosaminoglycan_Hydrolase"/>
</dbReference>
<keyword evidence="1 5" id="KW-0378">Hydrolase</keyword>
<gene>
    <name evidence="5" type="ORF">A8C56_12635</name>
</gene>
<dbReference type="InterPro" id="IPR008928">
    <property type="entry name" value="6-hairpin_glycosidase_sf"/>
</dbReference>
<evidence type="ECO:0000256" key="2">
    <source>
        <dbReference type="ARBA" id="ARBA00038358"/>
    </source>
</evidence>
<dbReference type="InterPro" id="IPR010905">
    <property type="entry name" value="Glyco_hydro_88"/>
</dbReference>
<reference evidence="5 6" key="1">
    <citation type="submission" date="2016-05" db="EMBL/GenBank/DDBJ databases">
        <title>Niabella ginsenosidivorans BS26 whole genome sequencing.</title>
        <authorList>
            <person name="Im W.T."/>
            <person name="Siddiqi M.Z."/>
        </authorList>
    </citation>
    <scope>NUCLEOTIDE SEQUENCE [LARGE SCALE GENOMIC DNA]</scope>
    <source>
        <strain evidence="5 6">BS26</strain>
    </source>
</reference>
<dbReference type="InterPro" id="IPR012341">
    <property type="entry name" value="6hp_glycosidase-like_sf"/>
</dbReference>
<dbReference type="Proteomes" id="UP000077667">
    <property type="component" value="Chromosome"/>
</dbReference>
<dbReference type="KEGG" id="nia:A8C56_12635"/>
<organism evidence="5 6">
    <name type="scientific">Niabella ginsenosidivorans</name>
    <dbReference type="NCBI Taxonomy" id="1176587"/>
    <lineage>
        <taxon>Bacteria</taxon>
        <taxon>Pseudomonadati</taxon>
        <taxon>Bacteroidota</taxon>
        <taxon>Chitinophagia</taxon>
        <taxon>Chitinophagales</taxon>
        <taxon>Chitinophagaceae</taxon>
        <taxon>Niabella</taxon>
    </lineage>
</organism>
<dbReference type="Gene3D" id="1.50.10.10">
    <property type="match status" value="1"/>
</dbReference>
<feature type="binding site" evidence="4">
    <location>
        <position position="236"/>
    </location>
    <ligand>
        <name>substrate</name>
    </ligand>
</feature>
<keyword evidence="6" id="KW-1185">Reference proteome</keyword>
<feature type="active site" description="Nucleophile" evidence="3">
    <location>
        <position position="118"/>
    </location>
</feature>
<dbReference type="PANTHER" id="PTHR36845">
    <property type="entry name" value="HYDROLASE, PUTATIVE (AFU_ORTHOLOGUE AFUA_7G05090)-RELATED"/>
    <property type="match status" value="1"/>
</dbReference>
<feature type="active site" description="Proton donor" evidence="3">
    <location>
        <position position="176"/>
    </location>
</feature>
<name>A0A1A9I8A1_9BACT</name>
<dbReference type="Pfam" id="PF07470">
    <property type="entry name" value="Glyco_hydro_88"/>
    <property type="match status" value="1"/>
</dbReference>
<dbReference type="SUPFAM" id="SSF48208">
    <property type="entry name" value="Six-hairpin glycosidases"/>
    <property type="match status" value="1"/>
</dbReference>
<dbReference type="EMBL" id="CP015772">
    <property type="protein sequence ID" value="ANH83898.1"/>
    <property type="molecule type" value="Genomic_DNA"/>
</dbReference>
<evidence type="ECO:0000256" key="3">
    <source>
        <dbReference type="PIRSR" id="PIRSR610905-1"/>
    </source>
</evidence>
<feature type="binding site" evidence="4">
    <location>
        <position position="118"/>
    </location>
    <ligand>
        <name>substrate</name>
    </ligand>
</feature>
<evidence type="ECO:0000313" key="6">
    <source>
        <dbReference type="Proteomes" id="UP000077667"/>
    </source>
</evidence>
<dbReference type="PANTHER" id="PTHR36845:SF1">
    <property type="entry name" value="HYDROLASE, PUTATIVE (AFU_ORTHOLOGUE AFUA_7G05090)-RELATED"/>
    <property type="match status" value="1"/>
</dbReference>
<sequence length="399" mass="45417">MRKIGGLLLCCFLLNGLNGQHQVKTRKELQREVIRCINESAQQYKVMMQRLDAARFPVTWYAKEDKLVTSGSEPWVGGFYPGALLYLFEYTKDSALYKEALQKLNVLAKEQYNKTTHDLGFMMYCSFGNANRLAPKPEYKTILINSARSLASRFNEKVGCIRSWDSDPGRFMVIIDNMMNLELLFEATRMTGDSSFYRIAVAHANTTMRHHFRPDYSSYHLVIYNPANGSVLKKQTVQGAADSSAWARGQAWGLYGYTMAYRETRDPKYLEQARHIARFLLQHLRLPADKIPYWDFDAPGIPDAPRDVSAGAVICSALLELATYTPLKESKGYMKAAEKMLQSLCSPAYRATIGGNGGFLLKHGVGNYPRKADIDVPLIYADYYYTEALQRYRKLGMKR</sequence>
<accession>A0A1A9I8A1</accession>
<dbReference type="AlphaFoldDB" id="A0A1A9I8A1"/>
<proteinExistence type="inferred from homology"/>
<dbReference type="GO" id="GO:0000272">
    <property type="term" value="P:polysaccharide catabolic process"/>
    <property type="evidence" value="ECO:0007669"/>
    <property type="project" value="TreeGrafter"/>
</dbReference>
<protein>
    <submittedName>
        <fullName evidence="5">Glucuronyl hydrolase</fullName>
    </submittedName>
</protein>